<reference evidence="2 3" key="1">
    <citation type="journal article" date="2012" name="PLoS Pathog.">
        <title>Diverse lifestyles and strategies of plant pathogenesis encoded in the genomes of eighteen Dothideomycetes fungi.</title>
        <authorList>
            <person name="Ohm R.A."/>
            <person name="Feau N."/>
            <person name="Henrissat B."/>
            <person name="Schoch C.L."/>
            <person name="Horwitz B.A."/>
            <person name="Barry K.W."/>
            <person name="Condon B.J."/>
            <person name="Copeland A.C."/>
            <person name="Dhillon B."/>
            <person name="Glaser F."/>
            <person name="Hesse C.N."/>
            <person name="Kosti I."/>
            <person name="LaButti K."/>
            <person name="Lindquist E.A."/>
            <person name="Lucas S."/>
            <person name="Salamov A.A."/>
            <person name="Bradshaw R.E."/>
            <person name="Ciuffetti L."/>
            <person name="Hamelin R.C."/>
            <person name="Kema G.H.J."/>
            <person name="Lawrence C."/>
            <person name="Scott J.A."/>
            <person name="Spatafora J.W."/>
            <person name="Turgeon B.G."/>
            <person name="de Wit P.J.G.M."/>
            <person name="Zhong S."/>
            <person name="Goodwin S.B."/>
            <person name="Grigoriev I.V."/>
        </authorList>
    </citation>
    <scope>NUCLEOTIDE SEQUENCE [LARGE SCALE GENOMIC DNA]</scope>
    <source>
        <strain evidence="2 3">CIRAD86</strain>
    </source>
</reference>
<evidence type="ECO:0000256" key="1">
    <source>
        <dbReference type="SAM" id="MobiDB-lite"/>
    </source>
</evidence>
<dbReference type="HOGENOM" id="CLU_767526_0_0_1"/>
<evidence type="ECO:0000313" key="3">
    <source>
        <dbReference type="Proteomes" id="UP000016932"/>
    </source>
</evidence>
<feature type="region of interest" description="Disordered" evidence="1">
    <location>
        <begin position="310"/>
        <end position="329"/>
    </location>
</feature>
<organism evidence="2 3">
    <name type="scientific">Pseudocercospora fijiensis (strain CIRAD86)</name>
    <name type="common">Black leaf streak disease fungus</name>
    <name type="synonym">Mycosphaerella fijiensis</name>
    <dbReference type="NCBI Taxonomy" id="383855"/>
    <lineage>
        <taxon>Eukaryota</taxon>
        <taxon>Fungi</taxon>
        <taxon>Dikarya</taxon>
        <taxon>Ascomycota</taxon>
        <taxon>Pezizomycotina</taxon>
        <taxon>Dothideomycetes</taxon>
        <taxon>Dothideomycetidae</taxon>
        <taxon>Mycosphaerellales</taxon>
        <taxon>Mycosphaerellaceae</taxon>
        <taxon>Pseudocercospora</taxon>
    </lineage>
</organism>
<accession>M3ALK2</accession>
<name>M3ALK2_PSEFD</name>
<keyword evidence="3" id="KW-1185">Reference proteome</keyword>
<dbReference type="EMBL" id="KB446563">
    <property type="protein sequence ID" value="EME78312.1"/>
    <property type="molecule type" value="Genomic_DNA"/>
</dbReference>
<dbReference type="KEGG" id="pfj:MYCFIDRAFT_178463"/>
<evidence type="ECO:0000313" key="2">
    <source>
        <dbReference type="EMBL" id="EME78312.1"/>
    </source>
</evidence>
<sequence length="361" mass="40163">MMPSCAVHGQGSAHLACPRASLLFRISVPGLSSLWSDIPNSTPSIDNMTRSRTSPRAAKLSSRSLTWKAVAENGLPTIRTYGISLLRAQVSLCHRQAKNASPWPGCCIFRARITTRLRRHARMLRGKKLTKADCRSLPMNAAEQRNPLTTTFHFFFRPVPNNPELKPLAPCERVFDSCSEDMPLKAPTKLVLKEVHPQVQGLALRMYDGCSMEERRILRRQLLTLHREFLDAEIGSSKVRGRFMISSMVGATVIEREASPSNEAFWTLDTFTASLHMLGLETCNLWGLLRFQKTKKLKCTGNKPFDSIHASNASAGAHPSGVNLQSTPEDSFRDNCNLRARERAPSYLQSSGLDICFPAIG</sequence>
<dbReference type="AlphaFoldDB" id="M3ALK2"/>
<dbReference type="VEuPathDB" id="FungiDB:MYCFIDRAFT_178463"/>
<dbReference type="Proteomes" id="UP000016932">
    <property type="component" value="Unassembled WGS sequence"/>
</dbReference>
<dbReference type="RefSeq" id="XP_007930712.1">
    <property type="nucleotide sequence ID" value="XM_007932521.1"/>
</dbReference>
<dbReference type="GeneID" id="19333944"/>
<gene>
    <name evidence="2" type="ORF">MYCFIDRAFT_178463</name>
</gene>
<protein>
    <submittedName>
        <fullName evidence="2">Uncharacterized protein</fullName>
    </submittedName>
</protein>
<proteinExistence type="predicted"/>